<reference evidence="2 3" key="1">
    <citation type="journal article" date="2012" name="Int. J. Syst. Evol. Microbiol.">
        <title>Vibrio caribbeanicus sp. nov., isolated from the marine sponge Scleritoderma cyanea.</title>
        <authorList>
            <person name="Hoffmann M."/>
            <person name="Monday S.R."/>
            <person name="Allard M.W."/>
            <person name="Strain E.A."/>
            <person name="Whittaker P."/>
            <person name="Naum M."/>
            <person name="McCarthy P.J."/>
            <person name="Lopez J.V."/>
            <person name="Fischer M."/>
            <person name="Brown E.W."/>
        </authorList>
    </citation>
    <scope>NUCLEOTIDE SEQUENCE [LARGE SCALE GENOMIC DNA]</scope>
    <source>
        <strain evidence="2 3">ATCC 700023</strain>
    </source>
</reference>
<protein>
    <submittedName>
        <fullName evidence="2">Uncharacterized protein</fullName>
    </submittedName>
</protein>
<evidence type="ECO:0000313" key="3">
    <source>
        <dbReference type="Proteomes" id="UP000004605"/>
    </source>
</evidence>
<name>F9RXI4_9VIBR</name>
<dbReference type="Proteomes" id="UP000004605">
    <property type="component" value="Unassembled WGS sequence"/>
</dbReference>
<sequence>MAAQKLTKGRFVQIITMLTVLISAFFWRTFTYEEPKKVTCKLQQSCAFYVNDAQFLAQFNLEVIKVVTPNDSWEINDGIKIDTANNTWQLNDSSLRVIELMNSKSNESMKINFVVLENN</sequence>
<evidence type="ECO:0000256" key="1">
    <source>
        <dbReference type="SAM" id="Phobius"/>
    </source>
</evidence>
<evidence type="ECO:0000313" key="2">
    <source>
        <dbReference type="EMBL" id="EGU47993.1"/>
    </source>
</evidence>
<proteinExistence type="predicted"/>
<keyword evidence="3" id="KW-1185">Reference proteome</keyword>
<organism evidence="2 3">
    <name type="scientific">Vibrio ichthyoenteri ATCC 700023</name>
    <dbReference type="NCBI Taxonomy" id="870968"/>
    <lineage>
        <taxon>Bacteria</taxon>
        <taxon>Pseudomonadati</taxon>
        <taxon>Pseudomonadota</taxon>
        <taxon>Gammaproteobacteria</taxon>
        <taxon>Vibrionales</taxon>
        <taxon>Vibrionaceae</taxon>
        <taxon>Vibrio</taxon>
    </lineage>
</organism>
<keyword evidence="1" id="KW-0812">Transmembrane</keyword>
<keyword evidence="1" id="KW-0472">Membrane</keyword>
<keyword evidence="1" id="KW-1133">Transmembrane helix</keyword>
<accession>F9RXI4</accession>
<dbReference type="AlphaFoldDB" id="F9RXI4"/>
<dbReference type="RefSeq" id="WP_006710580.1">
    <property type="nucleotide sequence ID" value="NZ_AFWF01000015.1"/>
</dbReference>
<dbReference type="OrthoDB" id="5917376at2"/>
<dbReference type="EMBL" id="AFWF01000015">
    <property type="protein sequence ID" value="EGU47993.1"/>
    <property type="molecule type" value="Genomic_DNA"/>
</dbReference>
<feature type="transmembrane region" description="Helical" evidence="1">
    <location>
        <begin position="12"/>
        <end position="30"/>
    </location>
</feature>
<gene>
    <name evidence="2" type="ORF">VII00023_00485</name>
</gene>
<comment type="caution">
    <text evidence="2">The sequence shown here is derived from an EMBL/GenBank/DDBJ whole genome shotgun (WGS) entry which is preliminary data.</text>
</comment>